<feature type="coiled-coil region" evidence="10">
    <location>
        <begin position="70"/>
        <end position="107"/>
    </location>
</feature>
<reference evidence="12" key="4">
    <citation type="submission" date="2025-08" db="UniProtKB">
        <authorList>
            <consortium name="Ensembl"/>
        </authorList>
    </citation>
    <scope>IDENTIFICATION</scope>
</reference>
<dbReference type="AlphaFoldDB" id="A0A4W4ETZ4"/>
<dbReference type="KEGG" id="eee:113591544"/>
<dbReference type="InterPro" id="IPR031386">
    <property type="entry name" value="UCMA"/>
</dbReference>
<proteinExistence type="inferred from homology"/>
<protein>
    <recommendedName>
        <fullName evidence="4">Unique cartilage matrix-associated protein</fullName>
    </recommendedName>
</protein>
<evidence type="ECO:0000256" key="4">
    <source>
        <dbReference type="ARBA" id="ARBA00013765"/>
    </source>
</evidence>
<feature type="chain" id="PRO_5021344522" description="Unique cartilage matrix-associated protein" evidence="11">
    <location>
        <begin position="23"/>
        <end position="135"/>
    </location>
</feature>
<dbReference type="OMA" id="VRYYELQ"/>
<reference evidence="13" key="1">
    <citation type="journal article" date="2014" name="Science">
        <title>Nonhuman genetics. Genomic basis for the convergent evolution of electric organs.</title>
        <authorList>
            <person name="Gallant J.R."/>
            <person name="Traeger L.L."/>
            <person name="Volkening J.D."/>
            <person name="Moffett H."/>
            <person name="Chen P.H."/>
            <person name="Novina C.D."/>
            <person name="Phillips G.N.Jr."/>
            <person name="Anand R."/>
            <person name="Wells G.B."/>
            <person name="Pinch M."/>
            <person name="Guth R."/>
            <person name="Unguez G.A."/>
            <person name="Albert J.S."/>
            <person name="Zakon H.H."/>
            <person name="Samanta M.P."/>
            <person name="Sussman M.R."/>
        </authorList>
    </citation>
    <scope>NUCLEOTIDE SEQUENCE [LARGE SCALE GENOMIC DNA]</scope>
</reference>
<dbReference type="GeneID" id="113591544"/>
<keyword evidence="7" id="KW-0765">Sulfation</keyword>
<gene>
    <name evidence="12" type="primary">ucmaa</name>
</gene>
<dbReference type="Proteomes" id="UP000314983">
    <property type="component" value="Chromosome 7"/>
</dbReference>
<dbReference type="PANTHER" id="PTHR28647">
    <property type="entry name" value="UNIQUE CARTILAGE MATRIX-ASSOCIATED PROTEIN"/>
    <property type="match status" value="1"/>
</dbReference>
<feature type="signal peptide" evidence="11">
    <location>
        <begin position="1"/>
        <end position="22"/>
    </location>
</feature>
<reference evidence="13" key="2">
    <citation type="journal article" date="2017" name="Sci. Adv.">
        <title>A tail of two voltages: Proteomic comparison of the three electric organs of the electric eel.</title>
        <authorList>
            <person name="Traeger L.L."/>
            <person name="Sabat G."/>
            <person name="Barrett-Wilt G.A."/>
            <person name="Wells G.B."/>
            <person name="Sussman M.R."/>
        </authorList>
    </citation>
    <scope>NUCLEOTIDE SEQUENCE [LARGE SCALE GENOMIC DNA]</scope>
</reference>
<sequence>MAWVHIVLLTLLPTMVILNVLSEVESAAVKDGKVSKPQESPAQVFRTASDASNFFKRRGRRSYKSANEYNAEQRVQLAATERRREYYEEQAKEYETHREEERDEQHERRRQMMAQWWQYHYDGYYPRYPWHQAYV</sequence>
<evidence type="ECO:0000256" key="3">
    <source>
        <dbReference type="ARBA" id="ARBA00011000"/>
    </source>
</evidence>
<keyword evidence="6" id="KW-0272">Extracellular matrix</keyword>
<accession>A0A4W4ETZ4</accession>
<evidence type="ECO:0000313" key="13">
    <source>
        <dbReference type="Proteomes" id="UP000314983"/>
    </source>
</evidence>
<evidence type="ECO:0000256" key="2">
    <source>
        <dbReference type="ARBA" id="ARBA00004498"/>
    </source>
</evidence>
<reference evidence="12" key="5">
    <citation type="submission" date="2025-09" db="UniProtKB">
        <authorList>
            <consortium name="Ensembl"/>
        </authorList>
    </citation>
    <scope>IDENTIFICATION</scope>
</reference>
<comment type="function">
    <text evidence="1">May be involved in the negative control of osteogenic differentiation of osteochondrogenic precursor cells in peripheral zones of fetal cartilage and at the cartilage-bone interface.</text>
</comment>
<keyword evidence="13" id="KW-1185">Reference proteome</keyword>
<evidence type="ECO:0000256" key="5">
    <source>
        <dbReference type="ARBA" id="ARBA00022525"/>
    </source>
</evidence>
<dbReference type="GO" id="GO:0045667">
    <property type="term" value="P:regulation of osteoblast differentiation"/>
    <property type="evidence" value="ECO:0007669"/>
    <property type="project" value="InterPro"/>
</dbReference>
<dbReference type="GeneTree" id="ENSGT00390000011492"/>
<evidence type="ECO:0000256" key="9">
    <source>
        <dbReference type="ARBA" id="ARBA00023054"/>
    </source>
</evidence>
<comment type="similarity">
    <text evidence="3">Belongs to the UCMA family.</text>
</comment>
<comment type="subcellular location">
    <subcellularLocation>
        <location evidence="2">Secreted</location>
        <location evidence="2">Extracellular space</location>
        <location evidence="2">Extracellular matrix</location>
    </subcellularLocation>
</comment>
<evidence type="ECO:0000256" key="8">
    <source>
        <dbReference type="ARBA" id="ARBA00022729"/>
    </source>
</evidence>
<dbReference type="Pfam" id="PF17085">
    <property type="entry name" value="UCMA"/>
    <property type="match status" value="1"/>
</dbReference>
<dbReference type="STRING" id="8005.ENSEEEP00000015075"/>
<dbReference type="Ensembl" id="ENSEEET00000015254.2">
    <property type="protein sequence ID" value="ENSEEEP00000015075.1"/>
    <property type="gene ID" value="ENSEEEG00000007503.2"/>
</dbReference>
<dbReference type="OrthoDB" id="8907123at2759"/>
<dbReference type="PANTHER" id="PTHR28647:SF2">
    <property type="entry name" value="UNIQUE CARTILAGE MATRIX-ASSOCIATED PROTEIN"/>
    <property type="match status" value="1"/>
</dbReference>
<dbReference type="CTD" id="100037325"/>
<evidence type="ECO:0000313" key="12">
    <source>
        <dbReference type="Ensembl" id="ENSEEEP00000015075.1"/>
    </source>
</evidence>
<organism evidence="12 13">
    <name type="scientific">Electrophorus electricus</name>
    <name type="common">Electric eel</name>
    <name type="synonym">Gymnotus electricus</name>
    <dbReference type="NCBI Taxonomy" id="8005"/>
    <lineage>
        <taxon>Eukaryota</taxon>
        <taxon>Metazoa</taxon>
        <taxon>Chordata</taxon>
        <taxon>Craniata</taxon>
        <taxon>Vertebrata</taxon>
        <taxon>Euteleostomi</taxon>
        <taxon>Actinopterygii</taxon>
        <taxon>Neopterygii</taxon>
        <taxon>Teleostei</taxon>
        <taxon>Ostariophysi</taxon>
        <taxon>Gymnotiformes</taxon>
        <taxon>Gymnotoidei</taxon>
        <taxon>Gymnotidae</taxon>
        <taxon>Electrophorus</taxon>
    </lineage>
</organism>
<name>A0A4W4ETZ4_ELEEL</name>
<dbReference type="GO" id="GO:0048706">
    <property type="term" value="P:embryonic skeletal system development"/>
    <property type="evidence" value="ECO:0007669"/>
    <property type="project" value="TreeGrafter"/>
</dbReference>
<keyword evidence="9 10" id="KW-0175">Coiled coil</keyword>
<evidence type="ECO:0000256" key="1">
    <source>
        <dbReference type="ARBA" id="ARBA00002111"/>
    </source>
</evidence>
<keyword evidence="8 11" id="KW-0732">Signal</keyword>
<evidence type="ECO:0000256" key="10">
    <source>
        <dbReference type="SAM" id="Coils"/>
    </source>
</evidence>
<keyword evidence="5" id="KW-0964">Secreted</keyword>
<evidence type="ECO:0000256" key="7">
    <source>
        <dbReference type="ARBA" id="ARBA00022641"/>
    </source>
</evidence>
<dbReference type="GO" id="GO:0031012">
    <property type="term" value="C:extracellular matrix"/>
    <property type="evidence" value="ECO:0007669"/>
    <property type="project" value="TreeGrafter"/>
</dbReference>
<evidence type="ECO:0000256" key="6">
    <source>
        <dbReference type="ARBA" id="ARBA00022530"/>
    </source>
</evidence>
<evidence type="ECO:0000256" key="11">
    <source>
        <dbReference type="SAM" id="SignalP"/>
    </source>
</evidence>
<dbReference type="RefSeq" id="XP_026887884.1">
    <property type="nucleotide sequence ID" value="XM_027032083.2"/>
</dbReference>
<reference evidence="12" key="3">
    <citation type="submission" date="2020-05" db="EMBL/GenBank/DDBJ databases">
        <title>Electrophorus electricus (electric eel) genome, fEleEle1, primary haplotype.</title>
        <authorList>
            <person name="Myers G."/>
            <person name="Meyer A."/>
            <person name="Fedrigo O."/>
            <person name="Formenti G."/>
            <person name="Rhie A."/>
            <person name="Tracey A."/>
            <person name="Sims Y."/>
            <person name="Jarvis E.D."/>
        </authorList>
    </citation>
    <scope>NUCLEOTIDE SEQUENCE [LARGE SCALE GENOMIC DNA]</scope>
</reference>